<keyword evidence="5" id="KW-0347">Helicase</keyword>
<proteinExistence type="predicted"/>
<dbReference type="GO" id="GO:0003677">
    <property type="term" value="F:DNA binding"/>
    <property type="evidence" value="ECO:0007669"/>
    <property type="project" value="TreeGrafter"/>
</dbReference>
<keyword evidence="2" id="KW-0067">ATP-binding</keyword>
<feature type="domain" description="Helicase ATP-binding" evidence="3">
    <location>
        <begin position="30"/>
        <end position="208"/>
    </location>
</feature>
<dbReference type="SUPFAM" id="SSF52540">
    <property type="entry name" value="P-loop containing nucleoside triphosphate hydrolases"/>
    <property type="match status" value="1"/>
</dbReference>
<organism evidence="5 6">
    <name type="scientific">Chitinophaga oryziterrae</name>
    <dbReference type="NCBI Taxonomy" id="1031224"/>
    <lineage>
        <taxon>Bacteria</taxon>
        <taxon>Pseudomonadati</taxon>
        <taxon>Bacteroidota</taxon>
        <taxon>Chitinophagia</taxon>
        <taxon>Chitinophagales</taxon>
        <taxon>Chitinophagaceae</taxon>
        <taxon>Chitinophaga</taxon>
    </lineage>
</organism>
<keyword evidence="1" id="KW-0547">Nucleotide-binding</keyword>
<feature type="domain" description="Helicase C-terminal" evidence="4">
    <location>
        <begin position="233"/>
        <end position="361"/>
    </location>
</feature>
<dbReference type="GO" id="GO:0005524">
    <property type="term" value="F:ATP binding"/>
    <property type="evidence" value="ECO:0007669"/>
    <property type="project" value="UniProtKB-KW"/>
</dbReference>
<dbReference type="InterPro" id="IPR052511">
    <property type="entry name" value="ATP-dep_Helicase"/>
</dbReference>
<keyword evidence="5" id="KW-0378">Hydrolase</keyword>
<evidence type="ECO:0000313" key="5">
    <source>
        <dbReference type="EMBL" id="MVT40550.1"/>
    </source>
</evidence>
<dbReference type="Pfam" id="PF00270">
    <property type="entry name" value="DEAD"/>
    <property type="match status" value="1"/>
</dbReference>
<dbReference type="InterPro" id="IPR011545">
    <property type="entry name" value="DEAD/DEAH_box_helicase_dom"/>
</dbReference>
<evidence type="ECO:0000259" key="3">
    <source>
        <dbReference type="PROSITE" id="PS51192"/>
    </source>
</evidence>
<dbReference type="SMART" id="SM00490">
    <property type="entry name" value="HELICc"/>
    <property type="match status" value="1"/>
</dbReference>
<dbReference type="GO" id="GO:0016887">
    <property type="term" value="F:ATP hydrolysis activity"/>
    <property type="evidence" value="ECO:0007669"/>
    <property type="project" value="TreeGrafter"/>
</dbReference>
<dbReference type="Pfam" id="PF00271">
    <property type="entry name" value="Helicase_C"/>
    <property type="match status" value="1"/>
</dbReference>
<dbReference type="SMART" id="SM00487">
    <property type="entry name" value="DEXDc"/>
    <property type="match status" value="1"/>
</dbReference>
<evidence type="ECO:0000256" key="2">
    <source>
        <dbReference type="ARBA" id="ARBA00022840"/>
    </source>
</evidence>
<name>A0A6N8J5S8_9BACT</name>
<dbReference type="GO" id="GO:0004386">
    <property type="term" value="F:helicase activity"/>
    <property type="evidence" value="ECO:0007669"/>
    <property type="project" value="UniProtKB-KW"/>
</dbReference>
<dbReference type="Proteomes" id="UP000468388">
    <property type="component" value="Unassembled WGS sequence"/>
</dbReference>
<accession>A0A6N8J5S8</accession>
<dbReference type="Gene3D" id="3.40.50.300">
    <property type="entry name" value="P-loop containing nucleotide triphosphate hydrolases"/>
    <property type="match status" value="2"/>
</dbReference>
<evidence type="ECO:0000256" key="1">
    <source>
        <dbReference type="ARBA" id="ARBA00022741"/>
    </source>
</evidence>
<sequence>MSLNKLHPRLQDFVKDQKWRDLTDIQKKAFDPIYQGVSCIIEAPTSGGKTEAVLFPLLTRISTRKTPGFKVLYIAPLKALLNDLALRVLPYAKMCYMEAFKWHGDVSQSDKIKQMLFPSDILLTTPESIEAILLRKANWREVFSNLETIVIDEAHYFALTERGSHLMSLLERVEAGIQNKSQRIAVSATVGNPDELLCWLTGNRSGGECIRVPSTNTKERDFKIRYFMDGGLELQDSLYALLSQKKSIVFERSRTFTEETASRINERNLESRSRFPVKVKTHHSSVSKRLREDAETSIKNTSTESLNAIISTSTLELGIDIGELDQVVQIGGLNSSGSFLQRVGRTGRRVGRPQFFRGIVC</sequence>
<dbReference type="InterPro" id="IPR014001">
    <property type="entry name" value="Helicase_ATP-bd"/>
</dbReference>
<gene>
    <name evidence="5" type="ORF">GO495_08145</name>
</gene>
<reference evidence="5 6" key="1">
    <citation type="submission" date="2019-12" db="EMBL/GenBank/DDBJ databases">
        <title>The draft genomic sequence of strain Chitinophaga oryziterrae JCM 16595.</title>
        <authorList>
            <person name="Zhang X."/>
        </authorList>
    </citation>
    <scope>NUCLEOTIDE SEQUENCE [LARGE SCALE GENOMIC DNA]</scope>
    <source>
        <strain evidence="5 6">JCM 16595</strain>
    </source>
</reference>
<dbReference type="InterPro" id="IPR027417">
    <property type="entry name" value="P-loop_NTPase"/>
</dbReference>
<dbReference type="PROSITE" id="PS51194">
    <property type="entry name" value="HELICASE_CTER"/>
    <property type="match status" value="1"/>
</dbReference>
<dbReference type="AlphaFoldDB" id="A0A6N8J5S8"/>
<dbReference type="PANTHER" id="PTHR47962:SF5">
    <property type="entry name" value="ATP-DEPENDENT HELICASE LHR-RELATED"/>
    <property type="match status" value="1"/>
</dbReference>
<protein>
    <submittedName>
        <fullName evidence="5">DEAD/DEAH box helicase</fullName>
    </submittedName>
</protein>
<comment type="caution">
    <text evidence="5">The sequence shown here is derived from an EMBL/GenBank/DDBJ whole genome shotgun (WGS) entry which is preliminary data.</text>
</comment>
<keyword evidence="6" id="KW-1185">Reference proteome</keyword>
<dbReference type="EMBL" id="WRXO01000002">
    <property type="protein sequence ID" value="MVT40550.1"/>
    <property type="molecule type" value="Genomic_DNA"/>
</dbReference>
<dbReference type="InterPro" id="IPR001650">
    <property type="entry name" value="Helicase_C-like"/>
</dbReference>
<dbReference type="RefSeq" id="WP_157299225.1">
    <property type="nucleotide sequence ID" value="NZ_BAAAZB010000010.1"/>
</dbReference>
<dbReference type="PANTHER" id="PTHR47962">
    <property type="entry name" value="ATP-DEPENDENT HELICASE LHR-RELATED-RELATED"/>
    <property type="match status" value="1"/>
</dbReference>
<evidence type="ECO:0000259" key="4">
    <source>
        <dbReference type="PROSITE" id="PS51194"/>
    </source>
</evidence>
<evidence type="ECO:0000313" key="6">
    <source>
        <dbReference type="Proteomes" id="UP000468388"/>
    </source>
</evidence>
<dbReference type="PROSITE" id="PS51192">
    <property type="entry name" value="HELICASE_ATP_BIND_1"/>
    <property type="match status" value="1"/>
</dbReference>
<dbReference type="OrthoDB" id="9815222at2"/>